<evidence type="ECO:0000256" key="1">
    <source>
        <dbReference type="SAM" id="Phobius"/>
    </source>
</evidence>
<dbReference type="EMBL" id="JAHCVK010000005">
    <property type="protein sequence ID" value="MBT0653834.1"/>
    <property type="molecule type" value="Genomic_DNA"/>
</dbReference>
<proteinExistence type="predicted"/>
<keyword evidence="1" id="KW-0812">Transmembrane</keyword>
<dbReference type="Proteomes" id="UP000756860">
    <property type="component" value="Unassembled WGS sequence"/>
</dbReference>
<dbReference type="RefSeq" id="WP_214175833.1">
    <property type="nucleotide sequence ID" value="NZ_JAHCVK010000005.1"/>
</dbReference>
<gene>
    <name evidence="2" type="ORF">KI810_12260</name>
</gene>
<reference evidence="2 3" key="1">
    <citation type="submission" date="2021-05" db="EMBL/GenBank/DDBJ databases">
        <title>The draft genome of Geobacter luticola JCM 17780.</title>
        <authorList>
            <person name="Xu Z."/>
            <person name="Masuda Y."/>
            <person name="Itoh H."/>
            <person name="Senoo K."/>
        </authorList>
    </citation>
    <scope>NUCLEOTIDE SEQUENCE [LARGE SCALE GENOMIC DNA]</scope>
    <source>
        <strain evidence="2 3">JCM 17780</strain>
    </source>
</reference>
<evidence type="ECO:0000313" key="2">
    <source>
        <dbReference type="EMBL" id="MBT0653834.1"/>
    </source>
</evidence>
<protein>
    <recommendedName>
        <fullName evidence="4">ResB-like domain-containing protein</fullName>
    </recommendedName>
</protein>
<comment type="caution">
    <text evidence="2">The sequence shown here is derived from an EMBL/GenBank/DDBJ whole genome shotgun (WGS) entry which is preliminary data.</text>
</comment>
<accession>A0ABS5SH47</accession>
<keyword evidence="1" id="KW-1133">Transmembrane helix</keyword>
<sequence length="420" mass="46149">MNRLLRAILAAASSRALAPLVIGFFFLLYIGIAFFTDETLITLMAFTRKSLVLAGILALIPLNRALRVLHESGRHLEMRRAMAGKMTEVRRDLFDEAVELPVSPSFPELQNRLGAVGYTTRHSENVLTAWRGVSVFPARILFLAGTFFLFAGILISITSRTSHRQMVIEGEPLPMPGGTGGRVERIILANSSGPILGKTLTMEIAPSSSGEGKRTFGIYPPALYGGYFVYPRYLGLALLLRFSAPDLPAGYEKPCILNCYPPGREASEDIPGSPYRIVFSIPEPEAGSGYISYMTGDVTLQFKLLKGKDVLFTGSAPGGGEFVRDGYRLAFPDIRRLVVTDYIGDYGVLFIWGASLLFLAAGCIWLPIRAFFPRREMLFRFDQGVTTACSFAEGGGRKHVGVFHEMLDLIDARRGETPVT</sequence>
<feature type="transmembrane region" description="Helical" evidence="1">
    <location>
        <begin position="140"/>
        <end position="158"/>
    </location>
</feature>
<keyword evidence="3" id="KW-1185">Reference proteome</keyword>
<feature type="transmembrane region" description="Helical" evidence="1">
    <location>
        <begin position="12"/>
        <end position="35"/>
    </location>
</feature>
<organism evidence="2 3">
    <name type="scientific">Geomobilimonas luticola</name>
    <dbReference type="NCBI Taxonomy" id="1114878"/>
    <lineage>
        <taxon>Bacteria</taxon>
        <taxon>Pseudomonadati</taxon>
        <taxon>Thermodesulfobacteriota</taxon>
        <taxon>Desulfuromonadia</taxon>
        <taxon>Geobacterales</taxon>
        <taxon>Geobacteraceae</taxon>
        <taxon>Geomobilimonas</taxon>
    </lineage>
</organism>
<name>A0ABS5SH47_9BACT</name>
<keyword evidence="1" id="KW-0472">Membrane</keyword>
<evidence type="ECO:0008006" key="4">
    <source>
        <dbReference type="Google" id="ProtNLM"/>
    </source>
</evidence>
<evidence type="ECO:0000313" key="3">
    <source>
        <dbReference type="Proteomes" id="UP000756860"/>
    </source>
</evidence>
<feature type="transmembrane region" description="Helical" evidence="1">
    <location>
        <begin position="346"/>
        <end position="368"/>
    </location>
</feature>